<evidence type="ECO:0000313" key="4">
    <source>
        <dbReference type="Proteomes" id="UP001199260"/>
    </source>
</evidence>
<feature type="transmembrane region" description="Helical" evidence="1">
    <location>
        <begin position="145"/>
        <end position="163"/>
    </location>
</feature>
<dbReference type="InterPro" id="IPR012429">
    <property type="entry name" value="HGSNAT_cat"/>
</dbReference>
<dbReference type="Proteomes" id="UP001199260">
    <property type="component" value="Unassembled WGS sequence"/>
</dbReference>
<comment type="caution">
    <text evidence="3">The sequence shown here is derived from an EMBL/GenBank/DDBJ whole genome shotgun (WGS) entry which is preliminary data.</text>
</comment>
<accession>A0AAW4Y2Y2</accession>
<feature type="transmembrane region" description="Helical" evidence="1">
    <location>
        <begin position="97"/>
        <end position="114"/>
    </location>
</feature>
<feature type="transmembrane region" description="Helical" evidence="1">
    <location>
        <begin position="247"/>
        <end position="268"/>
    </location>
</feature>
<feature type="transmembrane region" description="Helical" evidence="1">
    <location>
        <begin position="67"/>
        <end position="85"/>
    </location>
</feature>
<gene>
    <name evidence="3" type="ORF">LPW39_20360</name>
</gene>
<dbReference type="RefSeq" id="WP_230779365.1">
    <property type="nucleotide sequence ID" value="NZ_JAJNCT010000029.1"/>
</dbReference>
<organism evidence="3 4">
    <name type="scientific">Comamonas koreensis</name>
    <dbReference type="NCBI Taxonomy" id="160825"/>
    <lineage>
        <taxon>Bacteria</taxon>
        <taxon>Pseudomonadati</taxon>
        <taxon>Pseudomonadota</taxon>
        <taxon>Betaproteobacteria</taxon>
        <taxon>Burkholderiales</taxon>
        <taxon>Comamonadaceae</taxon>
        <taxon>Comamonas</taxon>
    </lineage>
</organism>
<name>A0AAW4Y2Y2_9BURK</name>
<protein>
    <submittedName>
        <fullName evidence="3">DUF1624 domain-containing protein</fullName>
    </submittedName>
</protein>
<proteinExistence type="predicted"/>
<keyword evidence="1" id="KW-0812">Transmembrane</keyword>
<reference evidence="3 4" key="1">
    <citation type="submission" date="2021-11" db="EMBL/GenBank/DDBJ databases">
        <title>Genome sequence.</title>
        <authorList>
            <person name="Sun Q."/>
        </authorList>
    </citation>
    <scope>NUCLEOTIDE SEQUENCE [LARGE SCALE GENOMIC DNA]</scope>
    <source>
        <strain evidence="3 4">KCTC 12005</strain>
    </source>
</reference>
<evidence type="ECO:0000256" key="1">
    <source>
        <dbReference type="SAM" id="Phobius"/>
    </source>
</evidence>
<dbReference type="EMBL" id="JAJNCT010000029">
    <property type="protein sequence ID" value="MCD2167479.1"/>
    <property type="molecule type" value="Genomic_DNA"/>
</dbReference>
<keyword evidence="1" id="KW-1133">Transmembrane helix</keyword>
<feature type="transmembrane region" description="Helical" evidence="1">
    <location>
        <begin position="27"/>
        <end position="47"/>
    </location>
</feature>
<dbReference type="Pfam" id="PF07786">
    <property type="entry name" value="HGSNAT_cat"/>
    <property type="match status" value="1"/>
</dbReference>
<keyword evidence="1" id="KW-0472">Membrane</keyword>
<keyword evidence="4" id="KW-1185">Reference proteome</keyword>
<feature type="domain" description="Heparan-alpha-glucosaminide N-acetyltransferase catalytic" evidence="2">
    <location>
        <begin position="21"/>
        <end position="254"/>
    </location>
</feature>
<feature type="transmembrane region" description="Helical" evidence="1">
    <location>
        <begin position="120"/>
        <end position="138"/>
    </location>
</feature>
<evidence type="ECO:0000313" key="3">
    <source>
        <dbReference type="EMBL" id="MCD2167479.1"/>
    </source>
</evidence>
<sequence>MPTQFHPVTYADSEPRAPRDRWDRLDVLRGLAMVWMTAFHFCFDLSYLQLWRQDFYHNPVWTWQRTAIVSLFLLCAGLAQAAAHSKQTSAARFCKRWAQVAGCALLVSAGSYLVFPNSYIYFGVLHGMAVMLLLLRLMQGCNDRVLFSIAVLCLLAPGLYQYVASGLPASLVELLNTKPFSPLGLVTRKPATEDFVPLLPWLGVMLLGFQVGRQQIAKSGAWLPAYLAQPAQNALSRGLAWLGRHSLPYYMLHQLVLMGSLMLLVLLLPTALD</sequence>
<dbReference type="AlphaFoldDB" id="A0AAW4Y2Y2"/>
<evidence type="ECO:0000259" key="2">
    <source>
        <dbReference type="Pfam" id="PF07786"/>
    </source>
</evidence>